<proteinExistence type="predicted"/>
<dbReference type="PANTHER" id="PTHR35040:SF7">
    <property type="entry name" value="FIBRONECTIN TYPE-III DOMAIN-CONTAINING PROTEIN-RELATED"/>
    <property type="match status" value="1"/>
</dbReference>
<protein>
    <submittedName>
        <fullName evidence="2">Spherulation-specific family 4-domain-containing protein</fullName>
    </submittedName>
</protein>
<dbReference type="PANTHER" id="PTHR35040">
    <property type="match status" value="1"/>
</dbReference>
<dbReference type="InterPro" id="IPR021986">
    <property type="entry name" value="Spherulin4"/>
</dbReference>
<sequence>MTTYFLALQRLVPAYDIFRQCSEIHFLPFSSHTRDSCNALTFYCSLTMAMMGLDKHVSGRRCLQSRRSRIVLGVLVFIAILVVVIPPAVVVTLRKNSMGPKANIFVPLYVYPAPGAWDPLEAEIASHPEANFTVVINPGSGPGSDSLPDANYTREIPKLASYDNVRLLGYVPTTWARRNISAVRRDIETYAAWPTNSSNPKLAVRGIFFDETPQEYDADALSYLQDLTSFVKSLSNLGPDNFVVHNPGAVPDSRYMSSADSTVVFEAAYDTFKERDGTKQFAVLPINHRSKLCIVIHSVPDRVEGSKLRDLVKTLRKTADEVFITHLSTDYYANFGGKWGEFVNWMAK</sequence>
<evidence type="ECO:0000313" key="2">
    <source>
        <dbReference type="EMBL" id="KAE8348067.1"/>
    </source>
</evidence>
<gene>
    <name evidence="2" type="ORF">BDV28DRAFT_144412</name>
</gene>
<dbReference type="AlphaFoldDB" id="A0A5N6YRK7"/>
<dbReference type="OrthoDB" id="5342184at2759"/>
<keyword evidence="1" id="KW-1133">Transmembrane helix</keyword>
<dbReference type="EMBL" id="ML739831">
    <property type="protein sequence ID" value="KAE8348067.1"/>
    <property type="molecule type" value="Genomic_DNA"/>
</dbReference>
<reference evidence="3" key="1">
    <citation type="submission" date="2019-04" db="EMBL/GenBank/DDBJ databases">
        <title>Friends and foes A comparative genomics studyof 23 Aspergillus species from section Flavi.</title>
        <authorList>
            <consortium name="DOE Joint Genome Institute"/>
            <person name="Kjaerbolling I."/>
            <person name="Vesth T."/>
            <person name="Frisvad J.C."/>
            <person name="Nybo J.L."/>
            <person name="Theobald S."/>
            <person name="Kildgaard S."/>
            <person name="Isbrandt T."/>
            <person name="Kuo A."/>
            <person name="Sato A."/>
            <person name="Lyhne E.K."/>
            <person name="Kogle M.E."/>
            <person name="Wiebenga A."/>
            <person name="Kun R.S."/>
            <person name="Lubbers R.J."/>
            <person name="Makela M.R."/>
            <person name="Barry K."/>
            <person name="Chovatia M."/>
            <person name="Clum A."/>
            <person name="Daum C."/>
            <person name="Haridas S."/>
            <person name="He G."/>
            <person name="LaButti K."/>
            <person name="Lipzen A."/>
            <person name="Mondo S."/>
            <person name="Riley R."/>
            <person name="Salamov A."/>
            <person name="Simmons B.A."/>
            <person name="Magnuson J.K."/>
            <person name="Henrissat B."/>
            <person name="Mortensen U.H."/>
            <person name="Larsen T.O."/>
            <person name="Devries R.P."/>
            <person name="Grigoriev I.V."/>
            <person name="Machida M."/>
            <person name="Baker S.E."/>
            <person name="Andersen M.R."/>
        </authorList>
    </citation>
    <scope>NUCLEOTIDE SEQUENCE [LARGE SCALE GENOMIC DNA]</scope>
    <source>
        <strain evidence="3">CBS 553.77</strain>
    </source>
</reference>
<keyword evidence="1" id="KW-0472">Membrane</keyword>
<name>A0A5N6YRK7_9EURO</name>
<keyword evidence="1" id="KW-0812">Transmembrane</keyword>
<accession>A0A5N6YRK7</accession>
<evidence type="ECO:0000313" key="3">
    <source>
        <dbReference type="Proteomes" id="UP000327118"/>
    </source>
</evidence>
<keyword evidence="3" id="KW-1185">Reference proteome</keyword>
<feature type="transmembrane region" description="Helical" evidence="1">
    <location>
        <begin position="70"/>
        <end position="93"/>
    </location>
</feature>
<evidence type="ECO:0000256" key="1">
    <source>
        <dbReference type="SAM" id="Phobius"/>
    </source>
</evidence>
<dbReference type="Proteomes" id="UP000327118">
    <property type="component" value="Unassembled WGS sequence"/>
</dbReference>
<dbReference type="Pfam" id="PF12138">
    <property type="entry name" value="Spherulin4"/>
    <property type="match status" value="1"/>
</dbReference>
<organism evidence="2 3">
    <name type="scientific">Aspergillus coremiiformis</name>
    <dbReference type="NCBI Taxonomy" id="138285"/>
    <lineage>
        <taxon>Eukaryota</taxon>
        <taxon>Fungi</taxon>
        <taxon>Dikarya</taxon>
        <taxon>Ascomycota</taxon>
        <taxon>Pezizomycotina</taxon>
        <taxon>Eurotiomycetes</taxon>
        <taxon>Eurotiomycetidae</taxon>
        <taxon>Eurotiales</taxon>
        <taxon>Aspergillaceae</taxon>
        <taxon>Aspergillus</taxon>
        <taxon>Aspergillus subgen. Circumdati</taxon>
    </lineage>
</organism>